<dbReference type="SUPFAM" id="SSF54631">
    <property type="entry name" value="CBS-domain pair"/>
    <property type="match status" value="1"/>
</dbReference>
<evidence type="ECO:0000256" key="4">
    <source>
        <dbReference type="ARBA" id="ARBA00022692"/>
    </source>
</evidence>
<keyword evidence="12" id="KW-1185">Reference proteome</keyword>
<protein>
    <recommendedName>
        <fullName evidence="9">Magnesium transporter MgtE</fullName>
    </recommendedName>
</protein>
<dbReference type="PANTHER" id="PTHR43773">
    <property type="entry name" value="MAGNESIUM TRANSPORTER MGTE"/>
    <property type="match status" value="1"/>
</dbReference>
<name>A0AA35G8T5_9FIRM</name>
<feature type="transmembrane region" description="Helical" evidence="9">
    <location>
        <begin position="430"/>
        <end position="453"/>
    </location>
</feature>
<dbReference type="RefSeq" id="WP_264842051.1">
    <property type="nucleotide sequence ID" value="NZ_AP025628.1"/>
</dbReference>
<feature type="domain" description="CBS" evidence="10">
    <location>
        <begin position="204"/>
        <end position="260"/>
    </location>
</feature>
<dbReference type="GO" id="GO:0046872">
    <property type="term" value="F:metal ion binding"/>
    <property type="evidence" value="ECO:0007669"/>
    <property type="project" value="UniProtKB-KW"/>
</dbReference>
<sequence>MSTRDVRVLEGPEKLRMLLERGNGELAAFLREQHPVDLADMVEELPDDLLVAVFERLGPEQSALVLGELDREARARIVRLLGKERVGDIVEAMDTDDAADLLGELSPEQAGQILGELQAEEAAEVRELLHYEPDTAGGIMTTEYVAVNQGMTAQEAIEHLRQRAPDAETVYYVYVVDDDEHLLGVLSLRDLIVAPPETPLKHIMRTKVVSVFHDQDQEEVARIVSRYDLLAVPVIDHQRRLLGVVTVDDVIDVLEEEATEDALRAAAVSPGEEGGDLRGGVWRLARPRLPWLLALLFMEFLAGSVIDRFRGGFDGVTLALLSVFIPIMAGEAGNGATQALAVVVRGLATGEIAEREVLAVVWREARVGLLAGLITGVVLFGVTTLWKGDLRLGLVVGLALALNLPVAKMLGGLFPIVIHRLGIDPAVASGPFITTVTDFTSMLTYFTVAALLLTQLG</sequence>
<comment type="function">
    <text evidence="9">Acts as a magnesium transporter.</text>
</comment>
<dbReference type="Gene3D" id="1.25.60.10">
    <property type="entry name" value="MgtE N-terminal domain-like"/>
    <property type="match status" value="1"/>
</dbReference>
<dbReference type="Pfam" id="PF01769">
    <property type="entry name" value="MgtE"/>
    <property type="match status" value="1"/>
</dbReference>
<reference evidence="11" key="1">
    <citation type="submission" date="2022-03" db="EMBL/GenBank/DDBJ databases">
        <title>Complete genome sequence of Caldinitratiruptor microaerophilus.</title>
        <authorList>
            <person name="Mukaiyama R."/>
            <person name="Nishiyama T."/>
            <person name="Ueda K."/>
        </authorList>
    </citation>
    <scope>NUCLEOTIDE SEQUENCE</scope>
    <source>
        <strain evidence="11">JCM 16183</strain>
    </source>
</reference>
<dbReference type="InterPro" id="IPR038076">
    <property type="entry name" value="MgtE_N_sf"/>
</dbReference>
<feature type="domain" description="CBS" evidence="10">
    <location>
        <begin position="140"/>
        <end position="202"/>
    </location>
</feature>
<dbReference type="InterPro" id="IPR000644">
    <property type="entry name" value="CBS_dom"/>
</dbReference>
<evidence type="ECO:0000259" key="10">
    <source>
        <dbReference type="PROSITE" id="PS51371"/>
    </source>
</evidence>
<keyword evidence="7 9" id="KW-0472">Membrane</keyword>
<evidence type="ECO:0000313" key="12">
    <source>
        <dbReference type="Proteomes" id="UP001163687"/>
    </source>
</evidence>
<comment type="subcellular location">
    <subcellularLocation>
        <location evidence="9">Cell membrane</location>
        <topology evidence="9">Multi-pass membrane protein</topology>
    </subcellularLocation>
    <subcellularLocation>
        <location evidence="1">Membrane</location>
        <topology evidence="1">Multi-pass membrane protein</topology>
    </subcellularLocation>
</comment>
<feature type="transmembrane region" description="Helical" evidence="9">
    <location>
        <begin position="365"/>
        <end position="386"/>
    </location>
</feature>
<evidence type="ECO:0000256" key="5">
    <source>
        <dbReference type="ARBA" id="ARBA00022842"/>
    </source>
</evidence>
<dbReference type="NCBIfam" id="TIGR00400">
    <property type="entry name" value="mgtE"/>
    <property type="match status" value="1"/>
</dbReference>
<dbReference type="Pfam" id="PF00571">
    <property type="entry name" value="CBS"/>
    <property type="match status" value="2"/>
</dbReference>
<keyword evidence="8" id="KW-0129">CBS domain</keyword>
<dbReference type="Gene3D" id="1.10.357.20">
    <property type="entry name" value="SLC41 divalent cation transporters, integral membrane domain"/>
    <property type="match status" value="1"/>
</dbReference>
<dbReference type="PANTHER" id="PTHR43773:SF1">
    <property type="entry name" value="MAGNESIUM TRANSPORTER MGTE"/>
    <property type="match status" value="1"/>
</dbReference>
<dbReference type="KEGG" id="cmic:caldi_24910"/>
<dbReference type="SMART" id="SM00116">
    <property type="entry name" value="CBS"/>
    <property type="match status" value="2"/>
</dbReference>
<evidence type="ECO:0000256" key="6">
    <source>
        <dbReference type="ARBA" id="ARBA00022989"/>
    </source>
</evidence>
<dbReference type="Proteomes" id="UP001163687">
    <property type="component" value="Chromosome"/>
</dbReference>
<dbReference type="InterPro" id="IPR006667">
    <property type="entry name" value="SLC41_membr_dom"/>
</dbReference>
<comment type="subunit">
    <text evidence="9">Homodimer.</text>
</comment>
<keyword evidence="5 9" id="KW-0460">Magnesium</keyword>
<keyword evidence="4 9" id="KW-0812">Transmembrane</keyword>
<gene>
    <name evidence="11" type="ORF">caldi_24910</name>
</gene>
<dbReference type="CDD" id="cd04606">
    <property type="entry name" value="CBS_pair_Mg_transporter"/>
    <property type="match status" value="1"/>
</dbReference>
<evidence type="ECO:0000256" key="8">
    <source>
        <dbReference type="PROSITE-ProRule" id="PRU00703"/>
    </source>
</evidence>
<evidence type="ECO:0000256" key="2">
    <source>
        <dbReference type="ARBA" id="ARBA00009749"/>
    </source>
</evidence>
<comment type="caution">
    <text evidence="9">Lacks conserved residue(s) required for the propagation of feature annotation.</text>
</comment>
<evidence type="ECO:0000256" key="3">
    <source>
        <dbReference type="ARBA" id="ARBA00022448"/>
    </source>
</evidence>
<dbReference type="InterPro" id="IPR006668">
    <property type="entry name" value="Mg_transptr_MgtE_intracell_dom"/>
</dbReference>
<dbReference type="SUPFAM" id="SSF158791">
    <property type="entry name" value="MgtE N-terminal domain-like"/>
    <property type="match status" value="1"/>
</dbReference>
<dbReference type="Pfam" id="PF03448">
    <property type="entry name" value="MgtE_N"/>
    <property type="match status" value="1"/>
</dbReference>
<dbReference type="GO" id="GO:0015095">
    <property type="term" value="F:magnesium ion transmembrane transporter activity"/>
    <property type="evidence" value="ECO:0007669"/>
    <property type="project" value="UniProtKB-UniRule"/>
</dbReference>
<keyword evidence="6 9" id="KW-1133">Transmembrane helix</keyword>
<dbReference type="GO" id="GO:0005886">
    <property type="term" value="C:plasma membrane"/>
    <property type="evidence" value="ECO:0007669"/>
    <property type="project" value="UniProtKB-SubCell"/>
</dbReference>
<dbReference type="PROSITE" id="PS51371">
    <property type="entry name" value="CBS"/>
    <property type="match status" value="2"/>
</dbReference>
<dbReference type="SMART" id="SM00924">
    <property type="entry name" value="MgtE_N"/>
    <property type="match status" value="1"/>
</dbReference>
<evidence type="ECO:0000256" key="9">
    <source>
        <dbReference type="RuleBase" id="RU362011"/>
    </source>
</evidence>
<evidence type="ECO:0000256" key="7">
    <source>
        <dbReference type="ARBA" id="ARBA00023136"/>
    </source>
</evidence>
<dbReference type="AlphaFoldDB" id="A0AA35G8T5"/>
<dbReference type="InterPro" id="IPR006669">
    <property type="entry name" value="MgtE_transporter"/>
</dbReference>
<dbReference type="Gene3D" id="3.10.580.10">
    <property type="entry name" value="CBS-domain"/>
    <property type="match status" value="1"/>
</dbReference>
<dbReference type="InterPro" id="IPR046342">
    <property type="entry name" value="CBS_dom_sf"/>
</dbReference>
<evidence type="ECO:0000313" key="11">
    <source>
        <dbReference type="EMBL" id="BDG61401.1"/>
    </source>
</evidence>
<organism evidence="11 12">
    <name type="scientific">Caldinitratiruptor microaerophilus</name>
    <dbReference type="NCBI Taxonomy" id="671077"/>
    <lineage>
        <taxon>Bacteria</taxon>
        <taxon>Bacillati</taxon>
        <taxon>Bacillota</taxon>
        <taxon>Clostridia</taxon>
        <taxon>Eubacteriales</taxon>
        <taxon>Symbiobacteriaceae</taxon>
        <taxon>Caldinitratiruptor</taxon>
    </lineage>
</organism>
<accession>A0AA35G8T5</accession>
<dbReference type="SUPFAM" id="SSF161093">
    <property type="entry name" value="MgtE membrane domain-like"/>
    <property type="match status" value="1"/>
</dbReference>
<dbReference type="InterPro" id="IPR036739">
    <property type="entry name" value="SLC41_membr_dom_sf"/>
</dbReference>
<proteinExistence type="inferred from homology"/>
<evidence type="ECO:0000256" key="1">
    <source>
        <dbReference type="ARBA" id="ARBA00004141"/>
    </source>
</evidence>
<comment type="similarity">
    <text evidence="2 9">Belongs to the SLC41A transporter family.</text>
</comment>
<feature type="transmembrane region" description="Helical" evidence="9">
    <location>
        <begin position="392"/>
        <end position="418"/>
    </location>
</feature>
<keyword evidence="9" id="KW-0479">Metal-binding</keyword>
<keyword evidence="9" id="KW-1003">Cell membrane</keyword>
<keyword evidence="3 9" id="KW-0813">Transport</keyword>
<dbReference type="EMBL" id="AP025628">
    <property type="protein sequence ID" value="BDG61401.1"/>
    <property type="molecule type" value="Genomic_DNA"/>
</dbReference>